<dbReference type="Pfam" id="PF13563">
    <property type="entry name" value="2_5_RNA_ligase2"/>
    <property type="match status" value="1"/>
</dbReference>
<dbReference type="RefSeq" id="WP_136392960.1">
    <property type="nucleotide sequence ID" value="NZ_SSND01000001.1"/>
</dbReference>
<dbReference type="PANTHER" id="PTHR35561">
    <property type="entry name" value="RNA 2',3'-CYCLIC PHOSPHODIESTERASE"/>
    <property type="match status" value="1"/>
</dbReference>
<proteinExistence type="inferred from homology"/>
<evidence type="ECO:0000313" key="4">
    <source>
        <dbReference type="Proteomes" id="UP000309450"/>
    </source>
</evidence>
<evidence type="ECO:0000256" key="2">
    <source>
        <dbReference type="HAMAP-Rule" id="MF_01940"/>
    </source>
</evidence>
<dbReference type="NCBIfam" id="TIGR02258">
    <property type="entry name" value="2_5_ligase"/>
    <property type="match status" value="1"/>
</dbReference>
<sequence length="181" mass="20222">MIRAFLGLDLPADIRSSLAVEQFLLPLPRRVDPPEFHLTLEFLGEQPEPILDAVNEGMEALRSPSFDMALSGIGHFGGEHPRAVWAGVAPNPALEALQGKVARICRMAGVRPERRRFHPHVTLGRFTPPDAMETMRLERAIVDRAGFRTPPFPVREVVLFRSHLGHRGAHYEPLARYPLTG</sequence>
<dbReference type="GO" id="GO:0008664">
    <property type="term" value="F:RNA 2',3'-cyclic 3'-phosphodiesterase activity"/>
    <property type="evidence" value="ECO:0007669"/>
    <property type="project" value="UniProtKB-EC"/>
</dbReference>
<dbReference type="EMBL" id="SSND01000001">
    <property type="protein sequence ID" value="THD84579.1"/>
    <property type="molecule type" value="Genomic_DNA"/>
</dbReference>
<protein>
    <recommendedName>
        <fullName evidence="2">RNA 2',3'-cyclic phosphodiesterase</fullName>
        <shortName evidence="2">RNA 2',3'-CPDase</shortName>
        <ecNumber evidence="2">3.1.4.58</ecNumber>
    </recommendedName>
</protein>
<dbReference type="EC" id="3.1.4.58" evidence="2"/>
<dbReference type="GO" id="GO:0004113">
    <property type="term" value="F:2',3'-cyclic-nucleotide 3'-phosphodiesterase activity"/>
    <property type="evidence" value="ECO:0007669"/>
    <property type="project" value="InterPro"/>
</dbReference>
<feature type="active site" description="Proton donor" evidence="2">
    <location>
        <position position="37"/>
    </location>
</feature>
<comment type="similarity">
    <text evidence="2">Belongs to the 2H phosphoesterase superfamily. ThpR family.</text>
</comment>
<feature type="short sequence motif" description="HXTX 1" evidence="2">
    <location>
        <begin position="37"/>
        <end position="40"/>
    </location>
</feature>
<comment type="catalytic activity">
    <reaction evidence="2">
        <text>a 3'-end 2',3'-cyclophospho-ribonucleotide-RNA + H2O = a 3'-end 2'-phospho-ribonucleotide-RNA + H(+)</text>
        <dbReference type="Rhea" id="RHEA:11828"/>
        <dbReference type="Rhea" id="RHEA-COMP:10464"/>
        <dbReference type="Rhea" id="RHEA-COMP:17353"/>
        <dbReference type="ChEBI" id="CHEBI:15377"/>
        <dbReference type="ChEBI" id="CHEBI:15378"/>
        <dbReference type="ChEBI" id="CHEBI:83064"/>
        <dbReference type="ChEBI" id="CHEBI:173113"/>
        <dbReference type="EC" id="3.1.4.58"/>
    </reaction>
</comment>
<keyword evidence="4" id="KW-1185">Reference proteome</keyword>
<keyword evidence="1 2" id="KW-0378">Hydrolase</keyword>
<dbReference type="Proteomes" id="UP000309450">
    <property type="component" value="Unassembled WGS sequence"/>
</dbReference>
<accession>A0A4S3MQ71</accession>
<comment type="caution">
    <text evidence="3">The sequence shown here is derived from an EMBL/GenBank/DDBJ whole genome shotgun (WGS) entry which is preliminary data.</text>
</comment>
<feature type="active site" description="Proton acceptor" evidence="2">
    <location>
        <position position="120"/>
    </location>
</feature>
<name>A0A4S3MQ71_9RHOB</name>
<organism evidence="3 4">
    <name type="scientific">Aliigemmobacter aestuarii</name>
    <dbReference type="NCBI Taxonomy" id="1445661"/>
    <lineage>
        <taxon>Bacteria</taxon>
        <taxon>Pseudomonadati</taxon>
        <taxon>Pseudomonadota</taxon>
        <taxon>Alphaproteobacteria</taxon>
        <taxon>Rhodobacterales</taxon>
        <taxon>Paracoccaceae</taxon>
        <taxon>Aliigemmobacter</taxon>
    </lineage>
</organism>
<dbReference type="AlphaFoldDB" id="A0A4S3MQ71"/>
<feature type="short sequence motif" description="HXTX 2" evidence="2">
    <location>
        <begin position="120"/>
        <end position="123"/>
    </location>
</feature>
<dbReference type="HAMAP" id="MF_01940">
    <property type="entry name" value="RNA_CPDase"/>
    <property type="match status" value="1"/>
</dbReference>
<dbReference type="SUPFAM" id="SSF55144">
    <property type="entry name" value="LigT-like"/>
    <property type="match status" value="1"/>
</dbReference>
<dbReference type="InterPro" id="IPR009097">
    <property type="entry name" value="Cyclic_Pdiesterase"/>
</dbReference>
<dbReference type="OrthoDB" id="9793819at2"/>
<evidence type="ECO:0000313" key="3">
    <source>
        <dbReference type="EMBL" id="THD84579.1"/>
    </source>
</evidence>
<reference evidence="3 4" key="1">
    <citation type="submission" date="2019-04" db="EMBL/GenBank/DDBJ databases">
        <title>Draft genome sequence of Gemmobacter aestuarii sp. nov.</title>
        <authorList>
            <person name="Hameed A."/>
            <person name="Lin S.-Y."/>
            <person name="Shahina M."/>
            <person name="Lai W.-A."/>
            <person name="Young C.-C."/>
        </authorList>
    </citation>
    <scope>NUCLEOTIDE SEQUENCE [LARGE SCALE GENOMIC DNA]</scope>
    <source>
        <strain evidence="3 4">CC-PW-75</strain>
    </source>
</reference>
<gene>
    <name evidence="3" type="primary">thpR</name>
    <name evidence="3" type="ORF">E7811_02220</name>
</gene>
<comment type="function">
    <text evidence="2">Hydrolyzes RNA 2',3'-cyclic phosphodiester to an RNA 2'-phosphomonoester.</text>
</comment>
<evidence type="ECO:0000256" key="1">
    <source>
        <dbReference type="ARBA" id="ARBA00022801"/>
    </source>
</evidence>
<dbReference type="InterPro" id="IPR004175">
    <property type="entry name" value="RNA_CPDase"/>
</dbReference>
<dbReference type="Gene3D" id="3.90.1140.10">
    <property type="entry name" value="Cyclic phosphodiesterase"/>
    <property type="match status" value="1"/>
</dbReference>
<dbReference type="PANTHER" id="PTHR35561:SF1">
    <property type="entry name" value="RNA 2',3'-CYCLIC PHOSPHODIESTERASE"/>
    <property type="match status" value="1"/>
</dbReference>